<evidence type="ECO:0000256" key="7">
    <source>
        <dbReference type="ARBA" id="ARBA00023157"/>
    </source>
</evidence>
<evidence type="ECO:0000256" key="4">
    <source>
        <dbReference type="ARBA" id="ARBA00022729"/>
    </source>
</evidence>
<dbReference type="AlphaFoldDB" id="A0AAV9RU08"/>
<evidence type="ECO:0000256" key="3">
    <source>
        <dbReference type="ARBA" id="ARBA00022692"/>
    </source>
</evidence>
<evidence type="ECO:0000256" key="8">
    <source>
        <dbReference type="ARBA" id="ARBA00023170"/>
    </source>
</evidence>
<dbReference type="PANTHER" id="PTHR25466">
    <property type="entry name" value="T-LYMPHOCYTE ACTIVATION ANTIGEN"/>
    <property type="match status" value="1"/>
</dbReference>
<reference evidence="11 12" key="1">
    <citation type="submission" date="2021-06" db="EMBL/GenBank/DDBJ databases">
        <authorList>
            <person name="Palmer J.M."/>
        </authorList>
    </citation>
    <scope>NUCLEOTIDE SEQUENCE [LARGE SCALE GENOMIC DNA]</scope>
    <source>
        <strain evidence="11 12">MEX-2019</strain>
        <tissue evidence="11">Muscle</tissue>
    </source>
</reference>
<dbReference type="PANTHER" id="PTHR25466:SF9">
    <property type="entry name" value="FIBRONECTIN TYPE-III DOMAIN-CONTAINING PROTEIN"/>
    <property type="match status" value="1"/>
</dbReference>
<name>A0AAV9RU08_9TELE</name>
<dbReference type="GO" id="GO:0042102">
    <property type="term" value="P:positive regulation of T cell proliferation"/>
    <property type="evidence" value="ECO:0007669"/>
    <property type="project" value="TreeGrafter"/>
</dbReference>
<keyword evidence="6" id="KW-0472">Membrane</keyword>
<comment type="caution">
    <text evidence="11">The sequence shown here is derived from an EMBL/GenBank/DDBJ whole genome shotgun (WGS) entry which is preliminary data.</text>
</comment>
<dbReference type="InterPro" id="IPR013783">
    <property type="entry name" value="Ig-like_fold"/>
</dbReference>
<evidence type="ECO:0000256" key="2">
    <source>
        <dbReference type="ARBA" id="ARBA00022475"/>
    </source>
</evidence>
<dbReference type="SUPFAM" id="SSF48726">
    <property type="entry name" value="Immunoglobulin"/>
    <property type="match status" value="1"/>
</dbReference>
<evidence type="ECO:0000313" key="12">
    <source>
        <dbReference type="Proteomes" id="UP001311232"/>
    </source>
</evidence>
<keyword evidence="7" id="KW-1015">Disulfide bond</keyword>
<dbReference type="GO" id="GO:0031295">
    <property type="term" value="P:T cell costimulation"/>
    <property type="evidence" value="ECO:0007669"/>
    <property type="project" value="TreeGrafter"/>
</dbReference>
<proteinExistence type="predicted"/>
<accession>A0AAV9RU08</accession>
<dbReference type="InterPro" id="IPR036179">
    <property type="entry name" value="Ig-like_dom_sf"/>
</dbReference>
<keyword evidence="9" id="KW-0325">Glycoprotein</keyword>
<keyword evidence="10" id="KW-0393">Immunoglobulin domain</keyword>
<organism evidence="11 12">
    <name type="scientific">Crenichthys baileyi</name>
    <name type="common">White River springfish</name>
    <dbReference type="NCBI Taxonomy" id="28760"/>
    <lineage>
        <taxon>Eukaryota</taxon>
        <taxon>Metazoa</taxon>
        <taxon>Chordata</taxon>
        <taxon>Craniata</taxon>
        <taxon>Vertebrata</taxon>
        <taxon>Euteleostomi</taxon>
        <taxon>Actinopterygii</taxon>
        <taxon>Neopterygii</taxon>
        <taxon>Teleostei</taxon>
        <taxon>Neoteleostei</taxon>
        <taxon>Acanthomorphata</taxon>
        <taxon>Ovalentaria</taxon>
        <taxon>Atherinomorphae</taxon>
        <taxon>Cyprinodontiformes</taxon>
        <taxon>Goodeidae</taxon>
        <taxon>Crenichthys</taxon>
    </lineage>
</organism>
<evidence type="ECO:0000256" key="1">
    <source>
        <dbReference type="ARBA" id="ARBA00004251"/>
    </source>
</evidence>
<protein>
    <recommendedName>
        <fullName evidence="13">Immunoglobulin V-set domain-containing protein</fullName>
    </recommendedName>
</protein>
<keyword evidence="12" id="KW-1185">Reference proteome</keyword>
<evidence type="ECO:0000313" key="11">
    <source>
        <dbReference type="EMBL" id="KAK5612370.1"/>
    </source>
</evidence>
<dbReference type="GO" id="GO:0042130">
    <property type="term" value="P:negative regulation of T cell proliferation"/>
    <property type="evidence" value="ECO:0007669"/>
    <property type="project" value="TreeGrafter"/>
</dbReference>
<sequence>MEISCAAAPARHTRCRKEGKRRDTAHYHTAPSPEKMICRNLLLIILNSCPCAAIFVVNVAQSSYEAKENHNITLEWTFTTKPDCPQNNYNIFLERMRENKVVYQYSVHDGVEVSESQDEQFVGRIQSDIDVLKEGQIRLNVSSLKIKDSGDYTCKLWIDHCAGSGSCTLNVTSKCSFINQYI</sequence>
<dbReference type="GO" id="GO:0071222">
    <property type="term" value="P:cellular response to lipopolysaccharide"/>
    <property type="evidence" value="ECO:0007669"/>
    <property type="project" value="TreeGrafter"/>
</dbReference>
<dbReference type="GO" id="GO:0009897">
    <property type="term" value="C:external side of plasma membrane"/>
    <property type="evidence" value="ECO:0007669"/>
    <property type="project" value="TreeGrafter"/>
</dbReference>
<keyword evidence="3" id="KW-0812">Transmembrane</keyword>
<comment type="subcellular location">
    <subcellularLocation>
        <location evidence="1">Cell membrane</location>
        <topology evidence="1">Single-pass type I membrane protein</topology>
    </subcellularLocation>
</comment>
<dbReference type="InterPro" id="IPR051713">
    <property type="entry name" value="T-cell_Activation_Regulation"/>
</dbReference>
<evidence type="ECO:0000256" key="9">
    <source>
        <dbReference type="ARBA" id="ARBA00023180"/>
    </source>
</evidence>
<dbReference type="GO" id="GO:0007166">
    <property type="term" value="P:cell surface receptor signaling pathway"/>
    <property type="evidence" value="ECO:0007669"/>
    <property type="project" value="TreeGrafter"/>
</dbReference>
<dbReference type="Proteomes" id="UP001311232">
    <property type="component" value="Unassembled WGS sequence"/>
</dbReference>
<evidence type="ECO:0000256" key="10">
    <source>
        <dbReference type="ARBA" id="ARBA00023319"/>
    </source>
</evidence>
<dbReference type="GO" id="GO:0006955">
    <property type="term" value="P:immune response"/>
    <property type="evidence" value="ECO:0007669"/>
    <property type="project" value="TreeGrafter"/>
</dbReference>
<dbReference type="Gene3D" id="2.60.40.10">
    <property type="entry name" value="Immunoglobulins"/>
    <property type="match status" value="1"/>
</dbReference>
<dbReference type="EMBL" id="JAHHUM010001443">
    <property type="protein sequence ID" value="KAK5612370.1"/>
    <property type="molecule type" value="Genomic_DNA"/>
</dbReference>
<evidence type="ECO:0000256" key="6">
    <source>
        <dbReference type="ARBA" id="ARBA00023136"/>
    </source>
</evidence>
<keyword evidence="4" id="KW-0732">Signal</keyword>
<keyword evidence="8" id="KW-0675">Receptor</keyword>
<gene>
    <name evidence="11" type="ORF">CRENBAI_006987</name>
</gene>
<evidence type="ECO:0000256" key="5">
    <source>
        <dbReference type="ARBA" id="ARBA00022989"/>
    </source>
</evidence>
<evidence type="ECO:0008006" key="13">
    <source>
        <dbReference type="Google" id="ProtNLM"/>
    </source>
</evidence>
<keyword evidence="2" id="KW-1003">Cell membrane</keyword>
<keyword evidence="5" id="KW-1133">Transmembrane helix</keyword>